<keyword evidence="2" id="KW-1185">Reference proteome</keyword>
<protein>
    <recommendedName>
        <fullName evidence="3">Arrestin-like N-terminal domain-containing protein</fullName>
    </recommendedName>
</protein>
<proteinExistence type="predicted"/>
<dbReference type="AlphaFoldDB" id="A0A642UXB9"/>
<comment type="caution">
    <text evidence="1">The sequence shown here is derived from an EMBL/GenBank/DDBJ whole genome shotgun (WGS) entry which is preliminary data.</text>
</comment>
<dbReference type="Proteomes" id="UP000761534">
    <property type="component" value="Unassembled WGS sequence"/>
</dbReference>
<dbReference type="VEuPathDB" id="FungiDB:TRICI_004982"/>
<organism evidence="1 2">
    <name type="scientific">Trichomonascus ciferrii</name>
    <dbReference type="NCBI Taxonomy" id="44093"/>
    <lineage>
        <taxon>Eukaryota</taxon>
        <taxon>Fungi</taxon>
        <taxon>Dikarya</taxon>
        <taxon>Ascomycota</taxon>
        <taxon>Saccharomycotina</taxon>
        <taxon>Dipodascomycetes</taxon>
        <taxon>Dipodascales</taxon>
        <taxon>Trichomonascaceae</taxon>
        <taxon>Trichomonascus</taxon>
        <taxon>Trichomonascus ciferrii complex</taxon>
    </lineage>
</organism>
<sequence>MVGGFVGIELDKPMYCVDDVIKGVLTFGPGAGPSQCGPAAQLVVRVPRGRSSEWKYEVLASTVPIEKGSGVCTFELQVPHCNELAELLPPDTAAEIDYSVCVVDSDDGCLFEKSSILLFRRIQVLPKYSEDEIREMLDLDYKVNCVTTIQLRKLFKSCGSLQVQSTECVALQPLETAYISLLLTYSSGKRVPPKRTKVSYNTQLQYTSPAQGRTSRDISKDCLSGYNIEWISKTHAYCALLQLPITVPQLSEPSFAYRSTSYHYVVRITLETTYGAIGHNVPVLVLM</sequence>
<evidence type="ECO:0008006" key="3">
    <source>
        <dbReference type="Google" id="ProtNLM"/>
    </source>
</evidence>
<evidence type="ECO:0000313" key="1">
    <source>
        <dbReference type="EMBL" id="KAA8907506.1"/>
    </source>
</evidence>
<gene>
    <name evidence="1" type="ORF">TRICI_004982</name>
</gene>
<evidence type="ECO:0000313" key="2">
    <source>
        <dbReference type="Proteomes" id="UP000761534"/>
    </source>
</evidence>
<dbReference type="EMBL" id="SWFS01000378">
    <property type="protein sequence ID" value="KAA8907506.1"/>
    <property type="molecule type" value="Genomic_DNA"/>
</dbReference>
<reference evidence="1" key="1">
    <citation type="journal article" date="2019" name="G3 (Bethesda)">
        <title>Genome Assemblies of Two Rare Opportunistic Yeast Pathogens: Diutina rugosa (syn. Candida rugosa) and Trichomonascus ciferrii (syn. Candida ciferrii).</title>
        <authorList>
            <person name="Mixao V."/>
            <person name="Saus E."/>
            <person name="Hansen A.P."/>
            <person name="Lass-Florl C."/>
            <person name="Gabaldon T."/>
        </authorList>
    </citation>
    <scope>NUCLEOTIDE SEQUENCE</scope>
    <source>
        <strain evidence="1">CBS 4856</strain>
    </source>
</reference>
<accession>A0A642UXB9</accession>
<name>A0A642UXB9_9ASCO</name>